<evidence type="ECO:0000313" key="3">
    <source>
        <dbReference type="Proteomes" id="UP000266188"/>
    </source>
</evidence>
<dbReference type="PANTHER" id="PTHR22767">
    <property type="entry name" value="N-TERMINAL ACETYLTRANSFERASE-RELATED"/>
    <property type="match status" value="1"/>
</dbReference>
<dbReference type="Proteomes" id="UP000266188">
    <property type="component" value="Unassembled WGS sequence"/>
</dbReference>
<organism evidence="2 3">
    <name type="scientific">Aspergillus sclerotialis</name>
    <dbReference type="NCBI Taxonomy" id="2070753"/>
    <lineage>
        <taxon>Eukaryota</taxon>
        <taxon>Fungi</taxon>
        <taxon>Dikarya</taxon>
        <taxon>Ascomycota</taxon>
        <taxon>Pezizomycotina</taxon>
        <taxon>Eurotiomycetes</taxon>
        <taxon>Eurotiomycetidae</taxon>
        <taxon>Eurotiales</taxon>
        <taxon>Aspergillaceae</taxon>
        <taxon>Aspergillus</taxon>
        <taxon>Aspergillus subgen. Polypaecilum</taxon>
    </lineage>
</organism>
<evidence type="ECO:0000313" key="2">
    <source>
        <dbReference type="EMBL" id="RJE27071.1"/>
    </source>
</evidence>
<dbReference type="GO" id="GO:0031416">
    <property type="term" value="C:NatB complex"/>
    <property type="evidence" value="ECO:0007669"/>
    <property type="project" value="TreeGrafter"/>
</dbReference>
<dbReference type="OrthoDB" id="1874341at2759"/>
<accession>A0A3A3ACN7</accession>
<dbReference type="Pfam" id="PF09797">
    <property type="entry name" value="NatB_MDM20"/>
    <property type="match status" value="1"/>
</dbReference>
<name>A0A3A3ACN7_9EURO</name>
<dbReference type="AlphaFoldDB" id="A0A3A3ACN7"/>
<keyword evidence="3" id="KW-1185">Reference proteome</keyword>
<comment type="similarity">
    <text evidence="1">Belongs to the MDM20/NAA25 family.</text>
</comment>
<gene>
    <name evidence="2" type="ORF">PHISCL_00538</name>
</gene>
<comment type="caution">
    <text evidence="2">The sequence shown here is derived from an EMBL/GenBank/DDBJ whole genome shotgun (WGS) entry which is preliminary data.</text>
</comment>
<dbReference type="PANTHER" id="PTHR22767:SF3">
    <property type="entry name" value="N-ALPHA-ACETYLTRANSFERASE 25, NATB AUXILIARY SUBUNIT"/>
    <property type="match status" value="1"/>
</dbReference>
<evidence type="ECO:0000256" key="1">
    <source>
        <dbReference type="ARBA" id="ARBA00006298"/>
    </source>
</evidence>
<dbReference type="EMBL" id="MVGC01000009">
    <property type="protein sequence ID" value="RJE27071.1"/>
    <property type="molecule type" value="Genomic_DNA"/>
</dbReference>
<protein>
    <submittedName>
        <fullName evidence="2">Cytoskeleton organization protein Dec1</fullName>
    </submittedName>
</protein>
<dbReference type="InterPro" id="IPR019183">
    <property type="entry name" value="NAA25_NatB_aux_su"/>
</dbReference>
<sequence>MADNVFHRRNQQIQDAIEGQNMKQALNLIDKRVKKGEDTVFLKAWKANILSCHTDNANRQRGLADTLELCQREPAITDINALDILHQTLSREEGQEEALRKLWERAAKAKSQDLNLQLKWFSYAFEADDWKSAQKAAMSLQNNFPRERKFYFWAIFLSYLMAVDTASSEADRKLFGTLAYRMISKAAESVPSDPDQLLSAPRAIQTSEEMILLIKIFESQGRHAEVAKILDTENVGLKSKILNNEWSFVGLKLIGLESAGMWSEGLAYTRSLLAISDDEAGREALQAHDDWAVWRLLISATENINNPETTTQIQNFIKDFINFQPNSRNAQLAQLELISWGVESGKLENKQLFNACKEYLDRNKARLYTFGDLCRYIPALDKTLLSEFIDYQLKSLSEESQAQGPFKGVAKINALKVEYCFRLASDERNISRQQVVDFVSRCLRAYRETDRPAQSESSSAIESQPSDDLLVLASMCLIRFSGLWADGNEGNTRDMTLIRAASILDRLLLDSPHNYQALLLLVRIYLLLGAGSLALSTFSKLSVKNMQFETVAHNLFTRLATIHPHPAPPVEGAENKDFDPQAALVHALYFYRHADVTTSRNREKGLDLGAYANLQGTIDLQRRLRESVCQRMWALEVRRMQRLVGGDSMNRYEELAQNESPLLDQREFIAFMNCEPPGTPKFEERMRVGPLPKGRWMVSSRMTDHLFSILRSISLQKPGLRDISVPNPDGNLGPAAESEMTAAEIEGARINLNLLKVALFMGGSKSVTSDEIDSCLAQAEEWLESKLKALALDNDISQTMSNTTICLKPGKPSAPSWRYLHEMFITFESVKAMSQIAALASKKGSKTVKLPGGHVERLGELTHQVYESIRKNTRTLKSHISESGMLSDLIELILGGLGGEDEGKELRAELVETLDPSAMEMFCGSLMESWEEGLEGLMRVSL</sequence>
<proteinExistence type="inferred from homology"/>
<dbReference type="STRING" id="2070753.A0A3A3ACN7"/>
<reference evidence="3" key="1">
    <citation type="submission" date="2017-02" db="EMBL/GenBank/DDBJ databases">
        <authorList>
            <person name="Tafer H."/>
            <person name="Lopandic K."/>
        </authorList>
    </citation>
    <scope>NUCLEOTIDE SEQUENCE [LARGE SCALE GENOMIC DNA]</scope>
    <source>
        <strain evidence="3">CBS 366.77</strain>
    </source>
</reference>